<dbReference type="Pfam" id="PF00359">
    <property type="entry name" value="PTS_EIIA_2"/>
    <property type="match status" value="1"/>
</dbReference>
<keyword evidence="3" id="KW-0067">ATP-binding</keyword>
<protein>
    <submittedName>
        <fullName evidence="8">Transcriptional regulator containing an AAA-type ATPase domain and a DNA-binding domain</fullName>
    </submittedName>
</protein>
<dbReference type="GO" id="GO:0003677">
    <property type="term" value="F:DNA binding"/>
    <property type="evidence" value="ECO:0007669"/>
    <property type="project" value="UniProtKB-KW"/>
</dbReference>
<dbReference type="SUPFAM" id="SSF52540">
    <property type="entry name" value="P-loop containing nucleoside triphosphate hydrolases"/>
    <property type="match status" value="1"/>
</dbReference>
<dbReference type="PANTHER" id="PTHR32071">
    <property type="entry name" value="TRANSCRIPTIONAL REGULATORY PROTEIN"/>
    <property type="match status" value="1"/>
</dbReference>
<dbReference type="RefSeq" id="WP_091743922.1">
    <property type="nucleotide sequence ID" value="NZ_FODY01000002.1"/>
</dbReference>
<dbReference type="SUPFAM" id="SSF55804">
    <property type="entry name" value="Phoshotransferase/anion transport protein"/>
    <property type="match status" value="1"/>
</dbReference>
<dbReference type="GO" id="GO:0009401">
    <property type="term" value="P:phosphoenolpyruvate-dependent sugar phosphotransferase system"/>
    <property type="evidence" value="ECO:0007669"/>
    <property type="project" value="InterPro"/>
</dbReference>
<dbReference type="InterPro" id="IPR004701">
    <property type="entry name" value="PTS_EIIA_man-typ"/>
</dbReference>
<feature type="domain" description="PTS EIIA type-4" evidence="6">
    <location>
        <begin position="602"/>
        <end position="724"/>
    </location>
</feature>
<dbReference type="Gene3D" id="3.40.50.300">
    <property type="entry name" value="P-loop containing nucleotide triphosphate hydrolases"/>
    <property type="match status" value="1"/>
</dbReference>
<evidence type="ECO:0000313" key="9">
    <source>
        <dbReference type="Proteomes" id="UP000198847"/>
    </source>
</evidence>
<dbReference type="InterPro" id="IPR036662">
    <property type="entry name" value="PTS_EIIA_man-typ_sf"/>
</dbReference>
<dbReference type="SUPFAM" id="SSF63520">
    <property type="entry name" value="PTS-regulatory domain, PRD"/>
    <property type="match status" value="1"/>
</dbReference>
<dbReference type="CDD" id="cd00211">
    <property type="entry name" value="PTS_IIA_fru"/>
    <property type="match status" value="1"/>
</dbReference>
<evidence type="ECO:0000256" key="2">
    <source>
        <dbReference type="ARBA" id="ARBA00022741"/>
    </source>
</evidence>
<feature type="domain" description="PTS EIIA type-2" evidence="5">
    <location>
        <begin position="850"/>
        <end position="985"/>
    </location>
</feature>
<dbReference type="InterPro" id="IPR027417">
    <property type="entry name" value="P-loop_NTPase"/>
</dbReference>
<keyword evidence="2" id="KW-0547">Nucleotide-binding</keyword>
<dbReference type="InterPro" id="IPR016152">
    <property type="entry name" value="PTrfase/Anion_transptr"/>
</dbReference>
<sequence>MKELLNQLLATEDKKKPYTDEQLAQLLGMKREQVTGLRRQYGITDSRTRRKPVLMAALKDILQKSPHISERDLTQHLRSKGFDISRFAIREYRRECEPVPPKKTQPAQLLRKEAMLPGTQQPEETNITNDVFAHFIGYQGSLKTIIEQAKAAIFYPPKGLHTLILGEPGVGKSDLAEAMYQYAKSVQRISRQAPFVFFNCADYVNNPQLLMAQLFGYIRGAFTGAAADKEGLVEKANGGILFLDEVHRLPPEGQELLFYLMDKNCFRRLGETELVRHASVMIIAATTENPDSSLLITFRRRIPMLIEIPSLAARPFNERFELMSAFFAQEAMRTKNSIEIDAETLRALLLFECPGNIGQLLSVIQVSCARAFLNHVINQGNIIRITVEDLPAYARKGLLKIQNRQDIEQLIEGKLIVHPDHTVQEAKETENIYSLSSSIYQYIEERYQDLQNKNMSDETINCIIGDELEVRFKTIIKHIETNVRPVLKTDLVKIVGAKVFDVCEKVQKLLSHELQLAEDKLFYCLAIHLKTTLDRLEEGRMVVNPHLQTIKKEHRHEYEAAKKMVSIMENELQLQFPEDEIGFVAMYLVTFANQTERLEEGRVGIVIISHGHVAEGMADVANRLLGVMHAKSVEMSLDESPENALERVLDTAKSADEGKGVLLLVDMGSLVTFGELVTQKTGIKTRVISRVDTVLAIEAVRKAALQQMTLDELAGSLEENPRYVSRLGLKKEKSQTKPKVLITVCITGEGAALKVKELIESLLPELPEQIEIMSFGAIQGNLHQVIQDVQRTKTVLAVIGTVDPALPQVAFISIEELVKGDGIQRIRVLLEGERFVAANSGAVHDYTLQELLAPELIVVDPAVQEKEAVLQSLSDLLIRQQYVHENFLEGIYQREVLRPTYMGNGAAMPHTDPSFVKKPGIAIAKLANPIEWNGNPVQLVYMLALTEECQTMIKQLYSLICSQEFLSAVQQVKTSEQFMAAMHNYGEKG</sequence>
<evidence type="ECO:0000259" key="4">
    <source>
        <dbReference type="PROSITE" id="PS50045"/>
    </source>
</evidence>
<dbReference type="Gene3D" id="3.40.930.10">
    <property type="entry name" value="Mannitol-specific EII, Chain A"/>
    <property type="match status" value="1"/>
</dbReference>
<dbReference type="GO" id="GO:0006355">
    <property type="term" value="P:regulation of DNA-templated transcription"/>
    <property type="evidence" value="ECO:0007669"/>
    <property type="project" value="InterPro"/>
</dbReference>
<accession>A0A1H8Q8A5</accession>
<dbReference type="GO" id="GO:0016740">
    <property type="term" value="F:transferase activity"/>
    <property type="evidence" value="ECO:0007669"/>
    <property type="project" value="UniProtKB-KW"/>
</dbReference>
<feature type="domain" description="Sigma-54 factor interaction" evidence="4">
    <location>
        <begin position="135"/>
        <end position="369"/>
    </location>
</feature>
<dbReference type="InterPro" id="IPR036634">
    <property type="entry name" value="PRD_sf"/>
</dbReference>
<dbReference type="GO" id="GO:0016020">
    <property type="term" value="C:membrane"/>
    <property type="evidence" value="ECO:0007669"/>
    <property type="project" value="InterPro"/>
</dbReference>
<evidence type="ECO:0000256" key="3">
    <source>
        <dbReference type="ARBA" id="ARBA00022840"/>
    </source>
</evidence>
<dbReference type="GO" id="GO:0005524">
    <property type="term" value="F:ATP binding"/>
    <property type="evidence" value="ECO:0007669"/>
    <property type="project" value="UniProtKB-KW"/>
</dbReference>
<dbReference type="Gene3D" id="1.10.10.60">
    <property type="entry name" value="Homeodomain-like"/>
    <property type="match status" value="1"/>
</dbReference>
<dbReference type="PANTHER" id="PTHR32071:SF90">
    <property type="entry name" value="TRANSCRIPTIONAL REGULATORY PROTEIN LEVR"/>
    <property type="match status" value="1"/>
</dbReference>
<evidence type="ECO:0000259" key="7">
    <source>
        <dbReference type="PROSITE" id="PS51372"/>
    </source>
</evidence>
<evidence type="ECO:0000256" key="1">
    <source>
        <dbReference type="ARBA" id="ARBA00022679"/>
    </source>
</evidence>
<dbReference type="InterPro" id="IPR011608">
    <property type="entry name" value="PRD"/>
</dbReference>
<dbReference type="Pfam" id="PF03610">
    <property type="entry name" value="EIIA-man"/>
    <property type="match status" value="1"/>
</dbReference>
<dbReference type="Pfam" id="PF00158">
    <property type="entry name" value="Sigma54_activat"/>
    <property type="match status" value="1"/>
</dbReference>
<dbReference type="AlphaFoldDB" id="A0A1H8Q8A5"/>
<proteinExistence type="predicted"/>
<reference evidence="8 9" key="1">
    <citation type="submission" date="2016-10" db="EMBL/GenBank/DDBJ databases">
        <authorList>
            <person name="de Groot N.N."/>
        </authorList>
    </citation>
    <scope>NUCLEOTIDE SEQUENCE [LARGE SCALE GENOMIC DNA]</scope>
    <source>
        <strain evidence="8 9">DSM 13305</strain>
    </source>
</reference>
<dbReference type="InterPro" id="IPR003593">
    <property type="entry name" value="AAA+_ATPase"/>
</dbReference>
<dbReference type="OrthoDB" id="9803970at2"/>
<name>A0A1H8Q8A5_9FIRM</name>
<evidence type="ECO:0000259" key="5">
    <source>
        <dbReference type="PROSITE" id="PS51094"/>
    </source>
</evidence>
<dbReference type="CDD" id="cd00009">
    <property type="entry name" value="AAA"/>
    <property type="match status" value="1"/>
</dbReference>
<dbReference type="PROSITE" id="PS50045">
    <property type="entry name" value="SIGMA54_INTERACT_4"/>
    <property type="match status" value="1"/>
</dbReference>
<gene>
    <name evidence="8" type="ORF">SAMN04490178_102217</name>
</gene>
<dbReference type="InterPro" id="IPR002178">
    <property type="entry name" value="PTS_EIIA_type-2_dom"/>
</dbReference>
<dbReference type="PROSITE" id="PS51096">
    <property type="entry name" value="PTS_EIIA_TYPE_4"/>
    <property type="match status" value="1"/>
</dbReference>
<keyword evidence="1" id="KW-0808">Transferase</keyword>
<dbReference type="InterPro" id="IPR025943">
    <property type="entry name" value="Sigma_54_int_dom_ATP-bd_2"/>
</dbReference>
<dbReference type="STRING" id="112903.SAMN04490178_102217"/>
<dbReference type="PROSITE" id="PS51372">
    <property type="entry name" value="PRD_2"/>
    <property type="match status" value="1"/>
</dbReference>
<dbReference type="PROSITE" id="PS51094">
    <property type="entry name" value="PTS_EIIA_TYPE_2"/>
    <property type="match status" value="1"/>
</dbReference>
<evidence type="ECO:0000313" key="8">
    <source>
        <dbReference type="EMBL" id="SEO50268.1"/>
    </source>
</evidence>
<dbReference type="SUPFAM" id="SSF53062">
    <property type="entry name" value="PTS system fructose IIA component-like"/>
    <property type="match status" value="1"/>
</dbReference>
<dbReference type="Gene3D" id="3.40.50.510">
    <property type="entry name" value="Phosphotransferase system, mannose-type IIA component"/>
    <property type="match status" value="1"/>
</dbReference>
<dbReference type="PROSITE" id="PS00676">
    <property type="entry name" value="SIGMA54_INTERACT_2"/>
    <property type="match status" value="1"/>
</dbReference>
<evidence type="ECO:0000259" key="6">
    <source>
        <dbReference type="PROSITE" id="PS51096"/>
    </source>
</evidence>
<dbReference type="Pfam" id="PF00874">
    <property type="entry name" value="PRD"/>
    <property type="match status" value="1"/>
</dbReference>
<dbReference type="Proteomes" id="UP000198847">
    <property type="component" value="Unassembled WGS sequence"/>
</dbReference>
<organism evidence="8 9">
    <name type="scientific">Propionispora vibrioides</name>
    <dbReference type="NCBI Taxonomy" id="112903"/>
    <lineage>
        <taxon>Bacteria</taxon>
        <taxon>Bacillati</taxon>
        <taxon>Bacillota</taxon>
        <taxon>Negativicutes</taxon>
        <taxon>Selenomonadales</taxon>
        <taxon>Sporomusaceae</taxon>
        <taxon>Propionispora</taxon>
    </lineage>
</organism>
<keyword evidence="8" id="KW-0238">DNA-binding</keyword>
<dbReference type="SMART" id="SM00382">
    <property type="entry name" value="AAA"/>
    <property type="match status" value="1"/>
</dbReference>
<feature type="domain" description="PRD" evidence="7">
    <location>
        <begin position="494"/>
        <end position="598"/>
    </location>
</feature>
<keyword evidence="9" id="KW-1185">Reference proteome</keyword>
<dbReference type="InterPro" id="IPR002078">
    <property type="entry name" value="Sigma_54_int"/>
</dbReference>
<dbReference type="Gene3D" id="1.10.1790.10">
    <property type="entry name" value="PRD domain"/>
    <property type="match status" value="1"/>
</dbReference>
<dbReference type="EMBL" id="FODY01000002">
    <property type="protein sequence ID" value="SEO50268.1"/>
    <property type="molecule type" value="Genomic_DNA"/>
</dbReference>